<reference evidence="1" key="4">
    <citation type="submission" date="2019-03" db="UniProtKB">
        <authorList>
            <consortium name="EnsemblPlants"/>
        </authorList>
    </citation>
    <scope>IDENTIFICATION</scope>
</reference>
<reference evidence="2" key="1">
    <citation type="journal article" date="2014" name="Science">
        <title>Ancient hybridizations among the ancestral genomes of bread wheat.</title>
        <authorList>
            <consortium name="International Wheat Genome Sequencing Consortium,"/>
            <person name="Marcussen T."/>
            <person name="Sandve S.R."/>
            <person name="Heier L."/>
            <person name="Spannagl M."/>
            <person name="Pfeifer M."/>
            <person name="Jakobsen K.S."/>
            <person name="Wulff B.B."/>
            <person name="Steuernagel B."/>
            <person name="Mayer K.F."/>
            <person name="Olsen O.A."/>
        </authorList>
    </citation>
    <scope>NUCLEOTIDE SEQUENCE [LARGE SCALE GENOMIC DNA]</scope>
    <source>
        <strain evidence="2">cv. AL8/78</strain>
    </source>
</reference>
<keyword evidence="2" id="KW-1185">Reference proteome</keyword>
<reference evidence="1" key="3">
    <citation type="journal article" date="2017" name="Nature">
        <title>Genome sequence of the progenitor of the wheat D genome Aegilops tauschii.</title>
        <authorList>
            <person name="Luo M.C."/>
            <person name="Gu Y.Q."/>
            <person name="Puiu D."/>
            <person name="Wang H."/>
            <person name="Twardziok S.O."/>
            <person name="Deal K.R."/>
            <person name="Huo N."/>
            <person name="Zhu T."/>
            <person name="Wang L."/>
            <person name="Wang Y."/>
            <person name="McGuire P.E."/>
            <person name="Liu S."/>
            <person name="Long H."/>
            <person name="Ramasamy R.K."/>
            <person name="Rodriguez J.C."/>
            <person name="Van S.L."/>
            <person name="Yuan L."/>
            <person name="Wang Z."/>
            <person name="Xia Z."/>
            <person name="Xiao L."/>
            <person name="Anderson O.D."/>
            <person name="Ouyang S."/>
            <person name="Liang Y."/>
            <person name="Zimin A.V."/>
            <person name="Pertea G."/>
            <person name="Qi P."/>
            <person name="Bennetzen J.L."/>
            <person name="Dai X."/>
            <person name="Dawson M.W."/>
            <person name="Muller H.G."/>
            <person name="Kugler K."/>
            <person name="Rivarola-Duarte L."/>
            <person name="Spannagl M."/>
            <person name="Mayer K.F.X."/>
            <person name="Lu F.H."/>
            <person name="Bevan M.W."/>
            <person name="Leroy P."/>
            <person name="Li P."/>
            <person name="You F.M."/>
            <person name="Sun Q."/>
            <person name="Liu Z."/>
            <person name="Lyons E."/>
            <person name="Wicker T."/>
            <person name="Salzberg S.L."/>
            <person name="Devos K.M."/>
            <person name="Dvorak J."/>
        </authorList>
    </citation>
    <scope>NUCLEOTIDE SEQUENCE [LARGE SCALE GENOMIC DNA]</scope>
    <source>
        <strain evidence="1">cv. AL8/78</strain>
    </source>
</reference>
<dbReference type="AlphaFoldDB" id="A0A453NAZ5"/>
<sequence>LKCMCVAVMYISEREQKKWKKALLFLFDNYSSILMLEYFLTSPILFFWCYLDVSKVCFLFSFKIQKE</sequence>
<proteinExistence type="predicted"/>
<protein>
    <submittedName>
        <fullName evidence="1">Uncharacterized protein</fullName>
    </submittedName>
</protein>
<dbReference type="Gramene" id="AET6Gv20300500.15">
    <property type="protein sequence ID" value="AET6Gv20300500.15"/>
    <property type="gene ID" value="AET6Gv20300500"/>
</dbReference>
<evidence type="ECO:0000313" key="1">
    <source>
        <dbReference type="EnsemblPlants" id="AET6Gv20300500.15"/>
    </source>
</evidence>
<name>A0A453NAZ5_AEGTS</name>
<reference evidence="2" key="2">
    <citation type="journal article" date="2017" name="Nat. Plants">
        <title>The Aegilops tauschii genome reveals multiple impacts of transposons.</title>
        <authorList>
            <person name="Zhao G."/>
            <person name="Zou C."/>
            <person name="Li K."/>
            <person name="Wang K."/>
            <person name="Li T."/>
            <person name="Gao L."/>
            <person name="Zhang X."/>
            <person name="Wang H."/>
            <person name="Yang Z."/>
            <person name="Liu X."/>
            <person name="Jiang W."/>
            <person name="Mao L."/>
            <person name="Kong X."/>
            <person name="Jiao Y."/>
            <person name="Jia J."/>
        </authorList>
    </citation>
    <scope>NUCLEOTIDE SEQUENCE [LARGE SCALE GENOMIC DNA]</scope>
    <source>
        <strain evidence="2">cv. AL8/78</strain>
    </source>
</reference>
<dbReference type="EnsemblPlants" id="AET6Gv20300500.15">
    <property type="protein sequence ID" value="AET6Gv20300500.15"/>
    <property type="gene ID" value="AET6Gv20300500"/>
</dbReference>
<dbReference type="Proteomes" id="UP000015105">
    <property type="component" value="Chromosome 6D"/>
</dbReference>
<reference evidence="1" key="5">
    <citation type="journal article" date="2021" name="G3 (Bethesda)">
        <title>Aegilops tauschii genome assembly Aet v5.0 features greater sequence contiguity and improved annotation.</title>
        <authorList>
            <person name="Wang L."/>
            <person name="Zhu T."/>
            <person name="Rodriguez J.C."/>
            <person name="Deal K.R."/>
            <person name="Dubcovsky J."/>
            <person name="McGuire P.E."/>
            <person name="Lux T."/>
            <person name="Spannagl M."/>
            <person name="Mayer K.F.X."/>
            <person name="Baldrich P."/>
            <person name="Meyers B.C."/>
            <person name="Huo N."/>
            <person name="Gu Y.Q."/>
            <person name="Zhou H."/>
            <person name="Devos K.M."/>
            <person name="Bennetzen J.L."/>
            <person name="Unver T."/>
            <person name="Budak H."/>
            <person name="Gulick P.J."/>
            <person name="Galiba G."/>
            <person name="Kalapos B."/>
            <person name="Nelson D.R."/>
            <person name="Li P."/>
            <person name="You F.M."/>
            <person name="Luo M.C."/>
            <person name="Dvorak J."/>
        </authorList>
    </citation>
    <scope>NUCLEOTIDE SEQUENCE [LARGE SCALE GENOMIC DNA]</scope>
    <source>
        <strain evidence="1">cv. AL8/78</strain>
    </source>
</reference>
<organism evidence="1 2">
    <name type="scientific">Aegilops tauschii subsp. strangulata</name>
    <name type="common">Goatgrass</name>
    <dbReference type="NCBI Taxonomy" id="200361"/>
    <lineage>
        <taxon>Eukaryota</taxon>
        <taxon>Viridiplantae</taxon>
        <taxon>Streptophyta</taxon>
        <taxon>Embryophyta</taxon>
        <taxon>Tracheophyta</taxon>
        <taxon>Spermatophyta</taxon>
        <taxon>Magnoliopsida</taxon>
        <taxon>Liliopsida</taxon>
        <taxon>Poales</taxon>
        <taxon>Poaceae</taxon>
        <taxon>BOP clade</taxon>
        <taxon>Pooideae</taxon>
        <taxon>Triticodae</taxon>
        <taxon>Triticeae</taxon>
        <taxon>Triticinae</taxon>
        <taxon>Aegilops</taxon>
    </lineage>
</organism>
<accession>A0A453NAZ5</accession>
<evidence type="ECO:0000313" key="2">
    <source>
        <dbReference type="Proteomes" id="UP000015105"/>
    </source>
</evidence>